<dbReference type="EMBL" id="MH790593">
    <property type="protein sequence ID" value="QBH79289.1"/>
    <property type="molecule type" value="Genomic_DNA"/>
</dbReference>
<evidence type="ECO:0000313" key="12">
    <source>
        <dbReference type="EMBL" id="QXO36713.1"/>
    </source>
</evidence>
<dbReference type="EMBL" id="MH790603">
    <property type="protein sequence ID" value="QBH80106.1"/>
    <property type="molecule type" value="Genomic_DNA"/>
</dbReference>
<evidence type="ECO:0000313" key="6">
    <source>
        <dbReference type="EMBL" id="QBH80106.1"/>
    </source>
</evidence>
<evidence type="ECO:0000313" key="5">
    <source>
        <dbReference type="EMBL" id="QBH79289.1"/>
    </source>
</evidence>
<reference evidence="7" key="1">
    <citation type="submission" date="2018-08" db="EMBL/GenBank/DDBJ databases">
        <title>HSV2 whole genome sequences from clinical isolates.</title>
        <authorList>
            <person name="Roychoudhury P."/>
            <person name="Greninger A.L."/>
            <person name="Jerome K.R."/>
            <person name="Johnston C."/>
            <person name="Wald A."/>
            <person name="Xie H."/>
        </authorList>
    </citation>
    <scope>NUCLEOTIDE SEQUENCE</scope>
    <source>
        <strain evidence="10">2000-3429</strain>
        <strain evidence="8">2000-9815</strain>
        <strain evidence="9">2004-51444SWAB</strain>
        <strain evidence="6">2006-13869CAM</strain>
        <strain evidence="5">2006-18003CAM</strain>
        <strain evidence="11">2007-15346</strain>
        <strain evidence="7">2011-21768</strain>
        <strain evidence="3">2012-10336</strain>
        <strain evidence="2">2012-15948</strain>
        <strain evidence="4">2013-37885</strain>
    </source>
</reference>
<gene>
    <name evidence="12" type="ORF">GPADPEBJ_00032</name>
</gene>
<protein>
    <submittedName>
        <fullName evidence="7">Uncharacterized protein</fullName>
    </submittedName>
</protein>
<evidence type="ECO:0000313" key="2">
    <source>
        <dbReference type="EMBL" id="QBH76129.1"/>
    </source>
</evidence>
<dbReference type="EMBL" id="MH790653">
    <property type="protein sequence ID" value="QBH84524.1"/>
    <property type="molecule type" value="Genomic_DNA"/>
</dbReference>
<evidence type="ECO:0000313" key="7">
    <source>
        <dbReference type="EMBL" id="QBH81405.1"/>
    </source>
</evidence>
<name>A0A481TMS1_HHV2</name>
<dbReference type="EMBL" id="MH790634">
    <property type="protein sequence ID" value="QBH82796.1"/>
    <property type="molecule type" value="Genomic_DNA"/>
</dbReference>
<accession>A0A481TMS1</accession>
<sequence>MLLTAVESSVCVSASTPGAQVRPASASSASAASRRTPSRVAGSRWRNGAMAASRLVS</sequence>
<dbReference type="EMBL" id="MH790556">
    <property type="protein sequence ID" value="QBH76129.1"/>
    <property type="molecule type" value="Genomic_DNA"/>
</dbReference>
<proteinExistence type="predicted"/>
<dbReference type="EMBL" id="MH790584">
    <property type="protein sequence ID" value="QBH78493.1"/>
    <property type="molecule type" value="Genomic_DNA"/>
</dbReference>
<evidence type="ECO:0000313" key="8">
    <source>
        <dbReference type="EMBL" id="QBH82796.1"/>
    </source>
</evidence>
<dbReference type="EMBL" id="MH790618">
    <property type="protein sequence ID" value="QBH81405.1"/>
    <property type="molecule type" value="Genomic_DNA"/>
</dbReference>
<evidence type="ECO:0000256" key="1">
    <source>
        <dbReference type="SAM" id="MobiDB-lite"/>
    </source>
</evidence>
<evidence type="ECO:0000313" key="10">
    <source>
        <dbReference type="EMBL" id="QBH85301.1"/>
    </source>
</evidence>
<dbReference type="EMBL" id="MH790661">
    <property type="protein sequence ID" value="QBH85301.1"/>
    <property type="molecule type" value="Genomic_DNA"/>
</dbReference>
<feature type="compositionally biased region" description="Low complexity" evidence="1">
    <location>
        <begin position="21"/>
        <end position="41"/>
    </location>
</feature>
<reference evidence="12" key="2">
    <citation type="submission" date="2020-05" db="EMBL/GenBank/DDBJ databases">
        <authorList>
            <person name="Roychoudhury P."/>
            <person name="Xie H."/>
            <person name="Greninger A."/>
            <person name="Jerome K."/>
        </authorList>
    </citation>
    <scope>NUCLEOTIDE SEQUENCE</scope>
    <source>
        <strain evidence="12">2020-3449AC</strain>
    </source>
</reference>
<dbReference type="EMBL" id="MH790668">
    <property type="protein sequence ID" value="QBH85942.1"/>
    <property type="molecule type" value="Genomic_DNA"/>
</dbReference>
<feature type="compositionally biased region" description="Polar residues" evidence="1">
    <location>
        <begin position="1"/>
        <end position="18"/>
    </location>
</feature>
<dbReference type="EMBL" id="MH790587">
    <property type="protein sequence ID" value="QBH78776.1"/>
    <property type="molecule type" value="Genomic_DNA"/>
</dbReference>
<dbReference type="EMBL" id="MT461026">
    <property type="protein sequence ID" value="QXO36713.1"/>
    <property type="molecule type" value="Genomic_DNA"/>
</dbReference>
<organism evidence="7">
    <name type="scientific">Human herpesvirus 2</name>
    <name type="common">HHV-2</name>
    <name type="synonym">Human herpes simplex virus 2</name>
    <dbReference type="NCBI Taxonomy" id="10310"/>
    <lineage>
        <taxon>Viruses</taxon>
        <taxon>Duplodnaviria</taxon>
        <taxon>Heunggongvirae</taxon>
        <taxon>Peploviricota</taxon>
        <taxon>Herviviricetes</taxon>
        <taxon>Herpesvirales</taxon>
        <taxon>Orthoherpesviridae</taxon>
        <taxon>Alphaherpesvirinae</taxon>
        <taxon>Simplexvirus</taxon>
        <taxon>Simplexvirus humanalpha2</taxon>
    </lineage>
</organism>
<feature type="region of interest" description="Disordered" evidence="1">
    <location>
        <begin position="1"/>
        <end position="57"/>
    </location>
</feature>
<evidence type="ECO:0000313" key="3">
    <source>
        <dbReference type="EMBL" id="QBH78493.1"/>
    </source>
</evidence>
<evidence type="ECO:0000313" key="4">
    <source>
        <dbReference type="EMBL" id="QBH78776.1"/>
    </source>
</evidence>
<organismHost>
    <name type="scientific">Homo sapiens</name>
    <name type="common">Human</name>
    <dbReference type="NCBI Taxonomy" id="9606"/>
</organismHost>
<evidence type="ECO:0000313" key="9">
    <source>
        <dbReference type="EMBL" id="QBH84524.1"/>
    </source>
</evidence>
<evidence type="ECO:0000313" key="11">
    <source>
        <dbReference type="EMBL" id="QBH85942.1"/>
    </source>
</evidence>